<feature type="binding site" evidence="7">
    <location>
        <begin position="87"/>
        <end position="92"/>
    </location>
    <ligand>
        <name>NAD(+)</name>
        <dbReference type="ChEBI" id="CHEBI:57540"/>
    </ligand>
</feature>
<keyword evidence="2 7" id="KW-0678">Repressor</keyword>
<evidence type="ECO:0000256" key="5">
    <source>
        <dbReference type="ARBA" id="ARBA00023125"/>
    </source>
</evidence>
<evidence type="ECO:0000313" key="10">
    <source>
        <dbReference type="Proteomes" id="UP000229641"/>
    </source>
</evidence>
<keyword evidence="4 7" id="KW-0520">NAD</keyword>
<protein>
    <recommendedName>
        <fullName evidence="7">Redox-sensing transcriptional repressor Rex</fullName>
    </recommendedName>
</protein>
<feature type="domain" description="CoA-binding" evidence="8">
    <location>
        <begin position="76"/>
        <end position="177"/>
    </location>
</feature>
<name>A0A2H0LY44_9BACT</name>
<dbReference type="SUPFAM" id="SSF46785">
    <property type="entry name" value="Winged helix' DNA-binding domain"/>
    <property type="match status" value="1"/>
</dbReference>
<dbReference type="HAMAP" id="MF_01131">
    <property type="entry name" value="Rex"/>
    <property type="match status" value="1"/>
</dbReference>
<dbReference type="Gene3D" id="3.40.50.720">
    <property type="entry name" value="NAD(P)-binding Rossmann-like Domain"/>
    <property type="match status" value="1"/>
</dbReference>
<comment type="caution">
    <text evidence="9">The sequence shown here is derived from an EMBL/GenBank/DDBJ whole genome shotgun (WGS) entry which is preliminary data.</text>
</comment>
<dbReference type="GO" id="GO:0003677">
    <property type="term" value="F:DNA binding"/>
    <property type="evidence" value="ECO:0007669"/>
    <property type="project" value="UniProtKB-UniRule"/>
</dbReference>
<dbReference type="SUPFAM" id="SSF51735">
    <property type="entry name" value="NAD(P)-binding Rossmann-fold domains"/>
    <property type="match status" value="1"/>
</dbReference>
<accession>A0A2H0LY44</accession>
<dbReference type="InterPro" id="IPR003781">
    <property type="entry name" value="CoA-bd"/>
</dbReference>
<dbReference type="EMBL" id="PCWA01000051">
    <property type="protein sequence ID" value="PIQ89350.1"/>
    <property type="molecule type" value="Genomic_DNA"/>
</dbReference>
<evidence type="ECO:0000259" key="8">
    <source>
        <dbReference type="SMART" id="SM00881"/>
    </source>
</evidence>
<dbReference type="AlphaFoldDB" id="A0A2H0LY44"/>
<evidence type="ECO:0000256" key="7">
    <source>
        <dbReference type="HAMAP-Rule" id="MF_01131"/>
    </source>
</evidence>
<comment type="subunit">
    <text evidence="7">Homodimer.</text>
</comment>
<dbReference type="SMART" id="SM00881">
    <property type="entry name" value="CoA_binding"/>
    <property type="match status" value="1"/>
</dbReference>
<evidence type="ECO:0000256" key="1">
    <source>
        <dbReference type="ARBA" id="ARBA00022490"/>
    </source>
</evidence>
<dbReference type="NCBIfam" id="NF003995">
    <property type="entry name" value="PRK05472.2-4"/>
    <property type="match status" value="1"/>
</dbReference>
<dbReference type="InterPro" id="IPR036390">
    <property type="entry name" value="WH_DNA-bd_sf"/>
</dbReference>
<dbReference type="NCBIfam" id="NF003994">
    <property type="entry name" value="PRK05472.2-3"/>
    <property type="match status" value="1"/>
</dbReference>
<keyword evidence="5 7" id="KW-0238">DNA-binding</keyword>
<keyword evidence="1 7" id="KW-0963">Cytoplasm</keyword>
<comment type="function">
    <text evidence="7">Modulates transcription in response to changes in cellular NADH/NAD(+) redox state.</text>
</comment>
<evidence type="ECO:0000256" key="4">
    <source>
        <dbReference type="ARBA" id="ARBA00023027"/>
    </source>
</evidence>
<dbReference type="InterPro" id="IPR036388">
    <property type="entry name" value="WH-like_DNA-bd_sf"/>
</dbReference>
<dbReference type="GO" id="GO:0005737">
    <property type="term" value="C:cytoplasm"/>
    <property type="evidence" value="ECO:0007669"/>
    <property type="project" value="UniProtKB-SubCell"/>
</dbReference>
<comment type="similarity">
    <text evidence="7">Belongs to the transcriptional regulatory Rex family.</text>
</comment>
<dbReference type="PANTHER" id="PTHR35786">
    <property type="entry name" value="REDOX-SENSING TRANSCRIPTIONAL REPRESSOR REX"/>
    <property type="match status" value="1"/>
</dbReference>
<keyword evidence="3 7" id="KW-0805">Transcription regulation</keyword>
<evidence type="ECO:0000313" key="9">
    <source>
        <dbReference type="EMBL" id="PIQ89350.1"/>
    </source>
</evidence>
<dbReference type="InterPro" id="IPR009718">
    <property type="entry name" value="Rex_DNA-bd_C_dom"/>
</dbReference>
<dbReference type="InterPro" id="IPR058236">
    <property type="entry name" value="Rex_actinobacterial-type"/>
</dbReference>
<reference evidence="9 10" key="1">
    <citation type="submission" date="2017-09" db="EMBL/GenBank/DDBJ databases">
        <title>Depth-based differentiation of microbial function through sediment-hosted aquifers and enrichment of novel symbionts in the deep terrestrial subsurface.</title>
        <authorList>
            <person name="Probst A.J."/>
            <person name="Ladd B."/>
            <person name="Jarett J.K."/>
            <person name="Geller-Mcgrath D.E."/>
            <person name="Sieber C.M."/>
            <person name="Emerson J.B."/>
            <person name="Anantharaman K."/>
            <person name="Thomas B.C."/>
            <person name="Malmstrom R."/>
            <person name="Stieglmeier M."/>
            <person name="Klingl A."/>
            <person name="Woyke T."/>
            <person name="Ryan C.M."/>
            <person name="Banfield J.F."/>
        </authorList>
    </citation>
    <scope>NUCLEOTIDE SEQUENCE [LARGE SCALE GENOMIC DNA]</scope>
    <source>
        <strain evidence="9">CG11_big_fil_rev_8_21_14_0_20_42_13</strain>
    </source>
</reference>
<dbReference type="InterPro" id="IPR022876">
    <property type="entry name" value="Tscrpt_rep_Rex"/>
</dbReference>
<dbReference type="InterPro" id="IPR036291">
    <property type="entry name" value="NAD(P)-bd_dom_sf"/>
</dbReference>
<dbReference type="Pfam" id="PF02629">
    <property type="entry name" value="CoA_binding"/>
    <property type="match status" value="1"/>
</dbReference>
<keyword evidence="6 7" id="KW-0804">Transcription</keyword>
<gene>
    <name evidence="7" type="primary">rex</name>
    <name evidence="9" type="ORF">COV72_03625</name>
</gene>
<dbReference type="Pfam" id="PF06971">
    <property type="entry name" value="Put_DNA-bind_N"/>
    <property type="match status" value="1"/>
</dbReference>
<evidence type="ECO:0000256" key="3">
    <source>
        <dbReference type="ARBA" id="ARBA00023015"/>
    </source>
</evidence>
<comment type="subcellular location">
    <subcellularLocation>
        <location evidence="7">Cytoplasm</location>
    </subcellularLocation>
</comment>
<proteinExistence type="inferred from homology"/>
<dbReference type="NCBIfam" id="NF003993">
    <property type="entry name" value="PRK05472.2-2"/>
    <property type="match status" value="1"/>
</dbReference>
<organism evidence="9 10">
    <name type="scientific">Candidatus Ghiorseimicrobium undicola</name>
    <dbReference type="NCBI Taxonomy" id="1974746"/>
    <lineage>
        <taxon>Bacteria</taxon>
        <taxon>Pseudomonadati</taxon>
        <taxon>Candidatus Omnitrophota</taxon>
        <taxon>Candidatus Ghiorseimicrobium</taxon>
    </lineage>
</organism>
<comment type="caution">
    <text evidence="7">Lacks conserved residue(s) required for the propagation of feature annotation.</text>
</comment>
<dbReference type="GO" id="GO:0003700">
    <property type="term" value="F:DNA-binding transcription factor activity"/>
    <property type="evidence" value="ECO:0007669"/>
    <property type="project" value="UniProtKB-UniRule"/>
</dbReference>
<dbReference type="NCBIfam" id="NF003989">
    <property type="entry name" value="PRK05472.1-3"/>
    <property type="match status" value="1"/>
</dbReference>
<dbReference type="PANTHER" id="PTHR35786:SF1">
    <property type="entry name" value="REDOX-SENSING TRANSCRIPTIONAL REPRESSOR REX 1"/>
    <property type="match status" value="1"/>
</dbReference>
<evidence type="ECO:0000256" key="6">
    <source>
        <dbReference type="ARBA" id="ARBA00023163"/>
    </source>
</evidence>
<dbReference type="NCBIfam" id="NF003996">
    <property type="entry name" value="PRK05472.2-5"/>
    <property type="match status" value="1"/>
</dbReference>
<dbReference type="Gene3D" id="1.10.10.10">
    <property type="entry name" value="Winged helix-like DNA-binding domain superfamily/Winged helix DNA-binding domain"/>
    <property type="match status" value="1"/>
</dbReference>
<dbReference type="Proteomes" id="UP000229641">
    <property type="component" value="Unassembled WGS sequence"/>
</dbReference>
<dbReference type="GO" id="GO:0045892">
    <property type="term" value="P:negative regulation of DNA-templated transcription"/>
    <property type="evidence" value="ECO:0007669"/>
    <property type="project" value="InterPro"/>
</dbReference>
<dbReference type="GO" id="GO:0051775">
    <property type="term" value="P:response to redox state"/>
    <property type="evidence" value="ECO:0007669"/>
    <property type="project" value="InterPro"/>
</dbReference>
<sequence>MINKVPQAAVPRLSLYYRALLESRGKDYVSSDELSKLTNFTAAQVRRDLTYFGQFGTPGKGYEIEGLKKAILGILGTDKNWDVALVGAGNLGTALLSYKGFKQQGFKILSAFDNDLRKIGKTLEGITVQDISELEKTVSEQGIQIAIVATSTEGAQEVIDTLIRAGVKAILNFTPIRAQTPEEAIVLNIDLSIELERLAYFLTKAKA</sequence>
<evidence type="ECO:0000256" key="2">
    <source>
        <dbReference type="ARBA" id="ARBA00022491"/>
    </source>
</evidence>